<evidence type="ECO:0000313" key="1">
    <source>
        <dbReference type="EMBL" id="BBO34581.1"/>
    </source>
</evidence>
<dbReference type="KEGG" id="lpav:PLANPX_4193"/>
<gene>
    <name evidence="1" type="ORF">PLANPX_4193</name>
</gene>
<accession>A0A5K7XHZ3</accession>
<sequence>MELIPSEENPYGVTGPVDWASLDPLDIKHEIALVRSQLAKAKAEGAPPTIIAQLAAVVGKLSRDYAIACVRNGKMIHIDRVRAFLGDMAGQLAVQFSDVPNWESRIDAVVANFTLGNTPKQVTDLIGRAK</sequence>
<organism evidence="1 2">
    <name type="scientific">Lacipirellula parvula</name>
    <dbReference type="NCBI Taxonomy" id="2650471"/>
    <lineage>
        <taxon>Bacteria</taxon>
        <taxon>Pseudomonadati</taxon>
        <taxon>Planctomycetota</taxon>
        <taxon>Planctomycetia</taxon>
        <taxon>Pirellulales</taxon>
        <taxon>Lacipirellulaceae</taxon>
        <taxon>Lacipirellula</taxon>
    </lineage>
</organism>
<dbReference type="Proteomes" id="UP000326837">
    <property type="component" value="Chromosome"/>
</dbReference>
<reference evidence="2" key="1">
    <citation type="submission" date="2019-10" db="EMBL/GenBank/DDBJ databases">
        <title>Lacipirellula parvula gen. nov., sp. nov., representing a lineage of planctomycetes widespread in freshwater anoxic habitats, and description of the family Lacipirellulaceae.</title>
        <authorList>
            <person name="Dedysh S.N."/>
            <person name="Kulichevskaya I.S."/>
            <person name="Beletsky A.V."/>
            <person name="Rakitin A.L."/>
            <person name="Mardanov A.V."/>
            <person name="Ivanova A.A."/>
            <person name="Saltykova V.X."/>
            <person name="Rijpstra W.I.C."/>
            <person name="Sinninghe Damste J.S."/>
            <person name="Ravin N.V."/>
        </authorList>
    </citation>
    <scope>NUCLEOTIDE SEQUENCE [LARGE SCALE GENOMIC DNA]</scope>
    <source>
        <strain evidence="2">PX69</strain>
    </source>
</reference>
<dbReference type="EMBL" id="AP021861">
    <property type="protein sequence ID" value="BBO34581.1"/>
    <property type="molecule type" value="Genomic_DNA"/>
</dbReference>
<name>A0A5K7XHZ3_9BACT</name>
<protein>
    <submittedName>
        <fullName evidence="1">Uncharacterized protein</fullName>
    </submittedName>
</protein>
<keyword evidence="2" id="KW-1185">Reference proteome</keyword>
<evidence type="ECO:0000313" key="2">
    <source>
        <dbReference type="Proteomes" id="UP000326837"/>
    </source>
</evidence>
<proteinExistence type="predicted"/>
<dbReference type="AlphaFoldDB" id="A0A5K7XHZ3"/>